<evidence type="ECO:0000313" key="3">
    <source>
        <dbReference type="Proteomes" id="UP000823388"/>
    </source>
</evidence>
<feature type="compositionally biased region" description="Gly residues" evidence="1">
    <location>
        <begin position="101"/>
        <end position="110"/>
    </location>
</feature>
<proteinExistence type="predicted"/>
<dbReference type="AlphaFoldDB" id="A0A8T0VF55"/>
<reference evidence="2" key="1">
    <citation type="submission" date="2020-05" db="EMBL/GenBank/DDBJ databases">
        <title>WGS assembly of Panicum virgatum.</title>
        <authorList>
            <person name="Lovell J.T."/>
            <person name="Jenkins J."/>
            <person name="Shu S."/>
            <person name="Juenger T.E."/>
            <person name="Schmutz J."/>
        </authorList>
    </citation>
    <scope>NUCLEOTIDE SEQUENCE</scope>
    <source>
        <strain evidence="2">AP13</strain>
    </source>
</reference>
<evidence type="ECO:0000313" key="2">
    <source>
        <dbReference type="EMBL" id="KAG2633850.1"/>
    </source>
</evidence>
<feature type="region of interest" description="Disordered" evidence="1">
    <location>
        <begin position="1"/>
        <end position="55"/>
    </location>
</feature>
<comment type="caution">
    <text evidence="2">The sequence shown here is derived from an EMBL/GenBank/DDBJ whole genome shotgun (WGS) entry which is preliminary data.</text>
</comment>
<gene>
    <name evidence="2" type="ORF">PVAP13_2NG234203</name>
</gene>
<feature type="region of interest" description="Disordered" evidence="1">
    <location>
        <begin position="101"/>
        <end position="121"/>
    </location>
</feature>
<keyword evidence="3" id="KW-1185">Reference proteome</keyword>
<evidence type="ECO:0000256" key="1">
    <source>
        <dbReference type="SAM" id="MobiDB-lite"/>
    </source>
</evidence>
<name>A0A8T0VF55_PANVG</name>
<sequence length="138" mass="14335">MAKRQQYPSPTVPRAAAQRCAATRALPRARAAAEPLRPAVAAAAPRRRCRAAPHRRLPRRCSAPLLPSYVRPAPLAAAGASGGSKGRGRHARPALLAAAGASGGWPAGEGGPPPPRLLRHGRRGRILPAGHRRAMASV</sequence>
<feature type="compositionally biased region" description="Low complexity" evidence="1">
    <location>
        <begin position="14"/>
        <end position="44"/>
    </location>
</feature>
<dbReference type="EMBL" id="CM029040">
    <property type="protein sequence ID" value="KAG2633850.1"/>
    <property type="molecule type" value="Genomic_DNA"/>
</dbReference>
<dbReference type="Proteomes" id="UP000823388">
    <property type="component" value="Chromosome 2N"/>
</dbReference>
<organism evidence="2 3">
    <name type="scientific">Panicum virgatum</name>
    <name type="common">Blackwell switchgrass</name>
    <dbReference type="NCBI Taxonomy" id="38727"/>
    <lineage>
        <taxon>Eukaryota</taxon>
        <taxon>Viridiplantae</taxon>
        <taxon>Streptophyta</taxon>
        <taxon>Embryophyta</taxon>
        <taxon>Tracheophyta</taxon>
        <taxon>Spermatophyta</taxon>
        <taxon>Magnoliopsida</taxon>
        <taxon>Liliopsida</taxon>
        <taxon>Poales</taxon>
        <taxon>Poaceae</taxon>
        <taxon>PACMAD clade</taxon>
        <taxon>Panicoideae</taxon>
        <taxon>Panicodae</taxon>
        <taxon>Paniceae</taxon>
        <taxon>Panicinae</taxon>
        <taxon>Panicum</taxon>
        <taxon>Panicum sect. Hiantes</taxon>
    </lineage>
</organism>
<accession>A0A8T0VF55</accession>
<protein>
    <submittedName>
        <fullName evidence="2">Uncharacterized protein</fullName>
    </submittedName>
</protein>
<feature type="compositionally biased region" description="Basic residues" evidence="1">
    <location>
        <begin position="45"/>
        <end position="55"/>
    </location>
</feature>